<dbReference type="EMBL" id="JAEPRB010000309">
    <property type="protein sequence ID" value="KAG2217309.1"/>
    <property type="molecule type" value="Genomic_DNA"/>
</dbReference>
<feature type="coiled-coil region" evidence="3">
    <location>
        <begin position="493"/>
        <end position="520"/>
    </location>
</feature>
<feature type="region of interest" description="Disordered" evidence="4">
    <location>
        <begin position="102"/>
        <end position="121"/>
    </location>
</feature>
<comment type="subcellular location">
    <subcellularLocation>
        <location evidence="1">Nucleus</location>
    </subcellularLocation>
</comment>
<evidence type="ECO:0000313" key="6">
    <source>
        <dbReference type="EMBL" id="KAG2217309.1"/>
    </source>
</evidence>
<dbReference type="Proteomes" id="UP000646827">
    <property type="component" value="Unassembled WGS sequence"/>
</dbReference>
<sequence>ESTANKFEIDTKLPKHLQEIKDKVDAKSRRKKLVDASPATTLADNSKTKSSKPTVSATQQQQEAQSKNRSKSEVVQKKPVVIDAKKIEASIKYPIEDLDIPSYRRQPSGTGPIIDMKPGQPGATKEILNPTGDMPLCPTPSQQQTVPSDTLGSLLMVWSFLSVFAKPLGLFPFPLDDFESALRHTNIDFKSDLLIESNVCLLNAIIKERQQQKAKKSSSSSLSAVNPQHLSAPSSLRGTPTRSPSRQPSVMSEDEQDVSSVSDSDNQHQEVTSSAWTNPHVAEIGQSWDDELIPVENDREGWEDVLIGCINHITTPDRVSQVDRIFNLLVPDEETTLEEREEAYLRLSLTDKVYMLGMLVGVVNECAFIKEFMEECQEQMTELRKQKIDLSRERKRIHAERQELERRIKEDEKENASDSDDSESEGETGDEENIDRTSSQQETSASSSSRSESRQALLKRKQIEREEREAKRMKLYHQQREEARARSQILKARSTARRKLDEEERHLHKKEEQIEHSMRRYTTARIKPLGRDKFYSRYLYLDNIGGGTTHGTGRLFVQSPSDVDFTLLRERNDPTTYAEIKPSTTSTNTINTTSHSANGTNASNNLHSCGHGGGVQFVSTLMKAQGFEKEAEFMKKRIEVMEGMEDNEAATTLQPEEWWRCYDEPEDIENLLAWLNPKGEREHKLKKELTKHSHDLALGMKKRIT</sequence>
<dbReference type="Pfam" id="PF02791">
    <property type="entry name" value="DDT"/>
    <property type="match status" value="1"/>
</dbReference>
<dbReference type="OrthoDB" id="332390at2759"/>
<organism evidence="6 7">
    <name type="scientific">Circinella minor</name>
    <dbReference type="NCBI Taxonomy" id="1195481"/>
    <lineage>
        <taxon>Eukaryota</taxon>
        <taxon>Fungi</taxon>
        <taxon>Fungi incertae sedis</taxon>
        <taxon>Mucoromycota</taxon>
        <taxon>Mucoromycotina</taxon>
        <taxon>Mucoromycetes</taxon>
        <taxon>Mucorales</taxon>
        <taxon>Lichtheimiaceae</taxon>
        <taxon>Circinella</taxon>
    </lineage>
</organism>
<dbReference type="GO" id="GO:0000781">
    <property type="term" value="C:chromosome, telomeric region"/>
    <property type="evidence" value="ECO:0007669"/>
    <property type="project" value="GOC"/>
</dbReference>
<feature type="non-terminal residue" evidence="6">
    <location>
        <position position="705"/>
    </location>
</feature>
<evidence type="ECO:0000256" key="3">
    <source>
        <dbReference type="SAM" id="Coils"/>
    </source>
</evidence>
<keyword evidence="7" id="KW-1185">Reference proteome</keyword>
<evidence type="ECO:0000256" key="1">
    <source>
        <dbReference type="ARBA" id="ARBA00004123"/>
    </source>
</evidence>
<name>A0A8H7RUK2_9FUNG</name>
<dbReference type="GO" id="GO:0031509">
    <property type="term" value="P:subtelomeric heterochromatin formation"/>
    <property type="evidence" value="ECO:0007669"/>
    <property type="project" value="TreeGrafter"/>
</dbReference>
<evidence type="ECO:0000313" key="7">
    <source>
        <dbReference type="Proteomes" id="UP000646827"/>
    </source>
</evidence>
<feature type="region of interest" description="Disordered" evidence="4">
    <location>
        <begin position="213"/>
        <end position="280"/>
    </location>
</feature>
<dbReference type="GO" id="GO:0005634">
    <property type="term" value="C:nucleus"/>
    <property type="evidence" value="ECO:0007669"/>
    <property type="project" value="UniProtKB-SubCell"/>
</dbReference>
<feature type="compositionally biased region" description="Polar residues" evidence="4">
    <location>
        <begin position="51"/>
        <end position="67"/>
    </location>
</feature>
<proteinExistence type="predicted"/>
<dbReference type="PANTHER" id="PTHR32075">
    <property type="entry name" value="ISWI CHROMATIN-REMODELING COMPLEX SUBUNIT YPL216W-RELATED"/>
    <property type="match status" value="1"/>
</dbReference>
<feature type="region of interest" description="Disordered" evidence="4">
    <location>
        <begin position="401"/>
        <end position="466"/>
    </location>
</feature>
<dbReference type="PROSITE" id="PS50827">
    <property type="entry name" value="DDT"/>
    <property type="match status" value="1"/>
</dbReference>
<dbReference type="AlphaFoldDB" id="A0A8H7RUK2"/>
<feature type="compositionally biased region" description="Polar residues" evidence="4">
    <location>
        <begin position="225"/>
        <end position="248"/>
    </location>
</feature>
<feature type="compositionally biased region" description="Low complexity" evidence="4">
    <location>
        <begin position="436"/>
        <end position="456"/>
    </location>
</feature>
<comment type="caution">
    <text evidence="6">The sequence shown here is derived from an EMBL/GenBank/DDBJ whole genome shotgun (WGS) entry which is preliminary data.</text>
</comment>
<keyword evidence="2" id="KW-0539">Nucleus</keyword>
<dbReference type="Pfam" id="PF15613">
    <property type="entry name" value="WSD"/>
    <property type="match status" value="1"/>
</dbReference>
<evidence type="ECO:0000256" key="4">
    <source>
        <dbReference type="SAM" id="MobiDB-lite"/>
    </source>
</evidence>
<dbReference type="SMART" id="SM00571">
    <property type="entry name" value="DDT"/>
    <property type="match status" value="1"/>
</dbReference>
<keyword evidence="3" id="KW-0175">Coiled coil</keyword>
<feature type="non-terminal residue" evidence="6">
    <location>
        <position position="1"/>
    </location>
</feature>
<gene>
    <name evidence="6" type="ORF">INT45_013005</name>
</gene>
<evidence type="ECO:0000259" key="5">
    <source>
        <dbReference type="PROSITE" id="PS50827"/>
    </source>
</evidence>
<dbReference type="InterPro" id="IPR018501">
    <property type="entry name" value="DDT_dom"/>
</dbReference>
<dbReference type="InterPro" id="IPR028941">
    <property type="entry name" value="WHIM2_dom"/>
</dbReference>
<reference evidence="6 7" key="1">
    <citation type="submission" date="2020-12" db="EMBL/GenBank/DDBJ databases">
        <title>Metabolic potential, ecology and presence of endohyphal bacteria is reflected in genomic diversity of Mucoromycotina.</title>
        <authorList>
            <person name="Muszewska A."/>
            <person name="Okrasinska A."/>
            <person name="Steczkiewicz K."/>
            <person name="Drgas O."/>
            <person name="Orlowska M."/>
            <person name="Perlinska-Lenart U."/>
            <person name="Aleksandrzak-Piekarczyk T."/>
            <person name="Szatraj K."/>
            <person name="Zielenkiewicz U."/>
            <person name="Pilsyk S."/>
            <person name="Malc E."/>
            <person name="Mieczkowski P."/>
            <person name="Kruszewska J.S."/>
            <person name="Biernat P."/>
            <person name="Pawlowska J."/>
        </authorList>
    </citation>
    <scope>NUCLEOTIDE SEQUENCE [LARGE SCALE GENOMIC DNA]</scope>
    <source>
        <strain evidence="6 7">CBS 142.35</strain>
    </source>
</reference>
<accession>A0A8H7RUK2</accession>
<feature type="region of interest" description="Disordered" evidence="4">
    <location>
        <begin position="21"/>
        <end position="75"/>
    </location>
</feature>
<feature type="compositionally biased region" description="Basic and acidic residues" evidence="4">
    <location>
        <begin position="401"/>
        <end position="416"/>
    </location>
</feature>
<protein>
    <recommendedName>
        <fullName evidence="5">DDT domain-containing protein</fullName>
    </recommendedName>
</protein>
<dbReference type="PANTHER" id="PTHR32075:SF6">
    <property type="entry name" value="ISWI CHROMATIN-REMODELING COMPLEX SUBUNIT YPL216W-RELATED"/>
    <property type="match status" value="1"/>
</dbReference>
<evidence type="ECO:0000256" key="2">
    <source>
        <dbReference type="ARBA" id="ARBA00023242"/>
    </source>
</evidence>
<feature type="domain" description="DDT" evidence="5">
    <location>
        <begin position="148"/>
        <end position="211"/>
    </location>
</feature>
<feature type="compositionally biased region" description="Acidic residues" evidence="4">
    <location>
        <begin position="417"/>
        <end position="433"/>
    </location>
</feature>